<feature type="signal peptide" evidence="9">
    <location>
        <begin position="1"/>
        <end position="18"/>
    </location>
</feature>
<sequence length="368" mass="42304">MNTVLFHVWCCILTTVAIEQVLPPENVRLGWFKDLYEELSWTPPKHSQGCYYKITSTPRDVQRTESARSWSSPWHNAYRIIQGGYLKISIQTVCNSSWSEAVVVGIDDPDFELSCVILSSARTHCSWKPPDSARLSFFYSLQISKDDMDTLRECPSYNSTTGCDLQVKPNRQINVLLNGTLGNRTIRNVYKFDYLKLSLPPLDWAVEESKEQFLITWTAPEFSDLKWNYKINYTACNNTSYPETQERSFKLQRDSECPYRISMRGMTRFSGGTEWTPEKHYDKASGPNPLLFAVVLIPLVLALLVVLTLLGCLKNKDRIFPKVPQPNSELFKDLMTNNNKINLPNFYFPKAEEECPVTLVVDPKQPQL</sequence>
<protein>
    <submittedName>
        <fullName evidence="10">Uncharacterized protein</fullName>
    </submittedName>
</protein>
<keyword evidence="11" id="KW-1185">Reference proteome</keyword>
<accession>A0A8C6UNJ6</accession>
<proteinExistence type="predicted"/>
<evidence type="ECO:0000256" key="3">
    <source>
        <dbReference type="ARBA" id="ARBA00022729"/>
    </source>
</evidence>
<evidence type="ECO:0000256" key="2">
    <source>
        <dbReference type="ARBA" id="ARBA00022692"/>
    </source>
</evidence>
<name>A0A8C6UNJ6_9GOBI</name>
<reference evidence="10" key="1">
    <citation type="submission" date="2025-08" db="UniProtKB">
        <authorList>
            <consortium name="Ensembl"/>
        </authorList>
    </citation>
    <scope>IDENTIFICATION</scope>
</reference>
<keyword evidence="7" id="KW-0325">Glycoprotein</keyword>
<evidence type="ECO:0000256" key="6">
    <source>
        <dbReference type="ARBA" id="ARBA00023170"/>
    </source>
</evidence>
<evidence type="ECO:0000256" key="5">
    <source>
        <dbReference type="ARBA" id="ARBA00023136"/>
    </source>
</evidence>
<dbReference type="GO" id="GO:0009897">
    <property type="term" value="C:external side of plasma membrane"/>
    <property type="evidence" value="ECO:0007669"/>
    <property type="project" value="TreeGrafter"/>
</dbReference>
<dbReference type="Gene3D" id="2.60.40.10">
    <property type="entry name" value="Immunoglobulins"/>
    <property type="match status" value="1"/>
</dbReference>
<dbReference type="Ensembl" id="ENSNMLT00000040645.1">
    <property type="protein sequence ID" value="ENSNMLP00000036490.1"/>
    <property type="gene ID" value="ENSNMLG00000022629.1"/>
</dbReference>
<keyword evidence="3 9" id="KW-0732">Signal</keyword>
<dbReference type="PANTHER" id="PTHR23037">
    <property type="entry name" value="CYTOKINE RECEPTOR"/>
    <property type="match status" value="1"/>
</dbReference>
<evidence type="ECO:0000313" key="11">
    <source>
        <dbReference type="Proteomes" id="UP000694523"/>
    </source>
</evidence>
<evidence type="ECO:0000313" key="10">
    <source>
        <dbReference type="Ensembl" id="ENSNMLP00000036490.1"/>
    </source>
</evidence>
<evidence type="ECO:0000256" key="8">
    <source>
        <dbReference type="SAM" id="Phobius"/>
    </source>
</evidence>
<keyword evidence="4 8" id="KW-1133">Transmembrane helix</keyword>
<reference evidence="10" key="2">
    <citation type="submission" date="2025-09" db="UniProtKB">
        <authorList>
            <consortium name="Ensembl"/>
        </authorList>
    </citation>
    <scope>IDENTIFICATION</scope>
</reference>
<keyword evidence="6" id="KW-0675">Receptor</keyword>
<dbReference type="SUPFAM" id="SSF49265">
    <property type="entry name" value="Fibronectin type III"/>
    <property type="match status" value="1"/>
</dbReference>
<dbReference type="AlphaFoldDB" id="A0A8C6UNJ6"/>
<feature type="transmembrane region" description="Helical" evidence="8">
    <location>
        <begin position="290"/>
        <end position="313"/>
    </location>
</feature>
<evidence type="ECO:0000256" key="9">
    <source>
        <dbReference type="SAM" id="SignalP"/>
    </source>
</evidence>
<dbReference type="Proteomes" id="UP000694523">
    <property type="component" value="Unplaced"/>
</dbReference>
<dbReference type="InterPro" id="IPR036116">
    <property type="entry name" value="FN3_sf"/>
</dbReference>
<dbReference type="PANTHER" id="PTHR23037:SF46">
    <property type="entry name" value="INTERLEUKIN 5 RECEPTOR SUBUNIT ALPHA"/>
    <property type="match status" value="1"/>
</dbReference>
<keyword evidence="2 8" id="KW-0812">Transmembrane</keyword>
<comment type="subcellular location">
    <subcellularLocation>
        <location evidence="1">Membrane</location>
        <topology evidence="1">Single-pass type I membrane protein</topology>
    </subcellularLocation>
</comment>
<feature type="chain" id="PRO_5034453400" evidence="9">
    <location>
        <begin position="19"/>
        <end position="368"/>
    </location>
</feature>
<dbReference type="GO" id="GO:0004896">
    <property type="term" value="F:cytokine receptor activity"/>
    <property type="evidence" value="ECO:0007669"/>
    <property type="project" value="TreeGrafter"/>
</dbReference>
<evidence type="ECO:0000256" key="4">
    <source>
        <dbReference type="ARBA" id="ARBA00022989"/>
    </source>
</evidence>
<keyword evidence="5 8" id="KW-0472">Membrane</keyword>
<evidence type="ECO:0000256" key="1">
    <source>
        <dbReference type="ARBA" id="ARBA00004479"/>
    </source>
</evidence>
<dbReference type="InterPro" id="IPR013783">
    <property type="entry name" value="Ig-like_fold"/>
</dbReference>
<organism evidence="10 11">
    <name type="scientific">Neogobius melanostomus</name>
    <name type="common">round goby</name>
    <dbReference type="NCBI Taxonomy" id="47308"/>
    <lineage>
        <taxon>Eukaryota</taxon>
        <taxon>Metazoa</taxon>
        <taxon>Chordata</taxon>
        <taxon>Craniata</taxon>
        <taxon>Vertebrata</taxon>
        <taxon>Euteleostomi</taxon>
        <taxon>Actinopterygii</taxon>
        <taxon>Neopterygii</taxon>
        <taxon>Teleostei</taxon>
        <taxon>Neoteleostei</taxon>
        <taxon>Acanthomorphata</taxon>
        <taxon>Gobiaria</taxon>
        <taxon>Gobiiformes</taxon>
        <taxon>Gobioidei</taxon>
        <taxon>Gobiidae</taxon>
        <taxon>Benthophilinae</taxon>
        <taxon>Neogobiini</taxon>
        <taxon>Neogobius</taxon>
    </lineage>
</organism>
<evidence type="ECO:0000256" key="7">
    <source>
        <dbReference type="ARBA" id="ARBA00023180"/>
    </source>
</evidence>